<dbReference type="Proteomes" id="UP001314263">
    <property type="component" value="Unassembled WGS sequence"/>
</dbReference>
<gene>
    <name evidence="3" type="ORF">CVIRNUC_010857</name>
</gene>
<proteinExistence type="predicted"/>
<keyword evidence="1" id="KW-0175">Coiled coil</keyword>
<protein>
    <submittedName>
        <fullName evidence="3">Uncharacterized protein</fullName>
    </submittedName>
</protein>
<evidence type="ECO:0000313" key="3">
    <source>
        <dbReference type="EMBL" id="CAK0787635.1"/>
    </source>
</evidence>
<evidence type="ECO:0000256" key="2">
    <source>
        <dbReference type="SAM" id="MobiDB-lite"/>
    </source>
</evidence>
<accession>A0AAV1IMZ4</accession>
<dbReference type="AlphaFoldDB" id="A0AAV1IMZ4"/>
<name>A0AAV1IMZ4_9CHLO</name>
<keyword evidence="4" id="KW-1185">Reference proteome</keyword>
<organism evidence="3 4">
    <name type="scientific">Coccomyxa viridis</name>
    <dbReference type="NCBI Taxonomy" id="1274662"/>
    <lineage>
        <taxon>Eukaryota</taxon>
        <taxon>Viridiplantae</taxon>
        <taxon>Chlorophyta</taxon>
        <taxon>core chlorophytes</taxon>
        <taxon>Trebouxiophyceae</taxon>
        <taxon>Trebouxiophyceae incertae sedis</taxon>
        <taxon>Coccomyxaceae</taxon>
        <taxon>Coccomyxa</taxon>
    </lineage>
</organism>
<sequence length="396" mass="43395">MHTKHQQQWMRFQSLSDFETPQRAALQLSAEKENISTCTPQTAYKQPMCSIGLSSIGTPELYLGSHVTPLSQCQPTLPLRRAVAYASIQEAASSCAYDSATEATPASARAGAQHEEAEEVEDLLAQKDAELRQLAQRIERMEARRGAIDELQQLDALEAQLKAEMAQKEQQIQALRAKAKSRCALVPLLMNRVATCKKEVGEEAHKLALRALRALNLKPISPSTPESSMPGSAVAATPAQSTPEVKSPSFFSPWAFPPTNLAKVRKGRFVVLTECHVGDSSAFSMAGEQLWLGRVDHRGPNSAQLLMYKPQRNAAGMTLAFEPCMDCSGYPVVEEVSLARRSILATFDELERLQRGGVGILPEPTVEEIIKRLRHRYEGSADENSPSLASWASPST</sequence>
<reference evidence="3 4" key="1">
    <citation type="submission" date="2023-10" db="EMBL/GenBank/DDBJ databases">
        <authorList>
            <person name="Maclean D."/>
            <person name="Macfadyen A."/>
        </authorList>
    </citation>
    <scope>NUCLEOTIDE SEQUENCE [LARGE SCALE GENOMIC DNA]</scope>
</reference>
<comment type="caution">
    <text evidence="3">The sequence shown here is derived from an EMBL/GenBank/DDBJ whole genome shotgun (WGS) entry which is preliminary data.</text>
</comment>
<evidence type="ECO:0000256" key="1">
    <source>
        <dbReference type="SAM" id="Coils"/>
    </source>
</evidence>
<feature type="compositionally biased region" description="Polar residues" evidence="2">
    <location>
        <begin position="221"/>
        <end position="230"/>
    </location>
</feature>
<dbReference type="EMBL" id="CAUYUE010000017">
    <property type="protein sequence ID" value="CAK0787635.1"/>
    <property type="molecule type" value="Genomic_DNA"/>
</dbReference>
<feature type="region of interest" description="Disordered" evidence="2">
    <location>
        <begin position="221"/>
        <end position="240"/>
    </location>
</feature>
<evidence type="ECO:0000313" key="4">
    <source>
        <dbReference type="Proteomes" id="UP001314263"/>
    </source>
</evidence>
<feature type="coiled-coil region" evidence="1">
    <location>
        <begin position="117"/>
        <end position="178"/>
    </location>
</feature>